<dbReference type="EMBL" id="FOVE01000001">
    <property type="protein sequence ID" value="SFM96508.1"/>
    <property type="molecule type" value="Genomic_DNA"/>
</dbReference>
<dbReference type="GO" id="GO:0000155">
    <property type="term" value="F:phosphorelay sensor kinase activity"/>
    <property type="evidence" value="ECO:0007669"/>
    <property type="project" value="InterPro"/>
</dbReference>
<dbReference type="GO" id="GO:0042802">
    <property type="term" value="F:identical protein binding"/>
    <property type="evidence" value="ECO:0007669"/>
    <property type="project" value="UniProtKB-ARBA"/>
</dbReference>
<dbReference type="InterPro" id="IPR038318">
    <property type="entry name" value="KdpD_sf"/>
</dbReference>
<dbReference type="CDD" id="cd00075">
    <property type="entry name" value="HATPase"/>
    <property type="match status" value="1"/>
</dbReference>
<evidence type="ECO:0000256" key="3">
    <source>
        <dbReference type="ARBA" id="ARBA00012438"/>
    </source>
</evidence>
<keyword evidence="6 13" id="KW-0812">Transmembrane</keyword>
<dbReference type="OrthoDB" id="9806130at2"/>
<evidence type="ECO:0000256" key="13">
    <source>
        <dbReference type="SAM" id="Phobius"/>
    </source>
</evidence>
<dbReference type="Proteomes" id="UP000242869">
    <property type="component" value="Unassembled WGS sequence"/>
</dbReference>
<dbReference type="InterPro" id="IPR052023">
    <property type="entry name" value="Histidine_kinase_KdpD"/>
</dbReference>
<dbReference type="SMART" id="SM00387">
    <property type="entry name" value="HATPase_c"/>
    <property type="match status" value="1"/>
</dbReference>
<dbReference type="InterPro" id="IPR003594">
    <property type="entry name" value="HATPase_dom"/>
</dbReference>
<feature type="transmembrane region" description="Helical" evidence="13">
    <location>
        <begin position="12"/>
        <end position="30"/>
    </location>
</feature>
<dbReference type="GO" id="GO:0005886">
    <property type="term" value="C:plasma membrane"/>
    <property type="evidence" value="ECO:0007669"/>
    <property type="project" value="TreeGrafter"/>
</dbReference>
<evidence type="ECO:0000313" key="16">
    <source>
        <dbReference type="Proteomes" id="UP000242869"/>
    </source>
</evidence>
<keyword evidence="16" id="KW-1185">Reference proteome</keyword>
<comment type="catalytic activity">
    <reaction evidence="1">
        <text>ATP + protein L-histidine = ADP + protein N-phospho-L-histidine.</text>
        <dbReference type="EC" id="2.7.13.3"/>
    </reaction>
</comment>
<dbReference type="PANTHER" id="PTHR45569:SF1">
    <property type="entry name" value="SENSOR PROTEIN KDPD"/>
    <property type="match status" value="1"/>
</dbReference>
<dbReference type="STRING" id="83765.SAMN05660284_00135"/>
<keyword evidence="10 13" id="KW-1133">Transmembrane helix</keyword>
<dbReference type="CDD" id="cd00082">
    <property type="entry name" value="HisKA"/>
    <property type="match status" value="1"/>
</dbReference>
<dbReference type="PRINTS" id="PR00344">
    <property type="entry name" value="BCTRLSENSOR"/>
</dbReference>
<keyword evidence="7" id="KW-0547">Nucleotide-binding</keyword>
<evidence type="ECO:0000256" key="5">
    <source>
        <dbReference type="ARBA" id="ARBA00022679"/>
    </source>
</evidence>
<feature type="transmembrane region" description="Helical" evidence="13">
    <location>
        <begin position="87"/>
        <end position="109"/>
    </location>
</feature>
<dbReference type="Gene3D" id="3.30.565.10">
    <property type="entry name" value="Histidine kinase-like ATPase, C-terminal domain"/>
    <property type="match status" value="1"/>
</dbReference>
<dbReference type="InterPro" id="IPR004358">
    <property type="entry name" value="Sig_transdc_His_kin-like_C"/>
</dbReference>
<keyword evidence="4" id="KW-0597">Phosphoprotein</keyword>
<dbReference type="SUPFAM" id="SSF55874">
    <property type="entry name" value="ATPase domain of HSP90 chaperone/DNA topoisomerase II/histidine kinase"/>
    <property type="match status" value="1"/>
</dbReference>
<sequence length="493" mass="53670">MDTPSSLPVPLRYGLSIGACLLAMAITLPLRDKLDLANAVMLFLLAVFVVALRLGRGPAILAAFLSVALFDFFYVPPQLTFAVSDVYYLITFAVMLAVSLLTTGLVTNLQEEAERARRHEHQTRDLYELARNLTGAASLAQVEEAVATYLKPDSGKARLFLLNEGKQLDTSGCSELEKQLLNLAFNNKDAVSGEHDGAAPALYLPLAAPMCTRGVMLVQPAGAARSREHLLTMASLVAIAIERLHYVDVAQQTQLQMSAEKLRSSVLSALSHDLRTPLTSLVGQADTLAESSLMPEVLRDSARTLRDQSRAMNNLLTNLLDMARLQAGKVTLRREWQLFEDVISAGLQLLRPYLGNRPVSVELAPNLPLVEFDAVLLERVLCNLVENAAKYSHEDQRIEIRAFVEQQEACIAVCDRGTGFPEGKIEHLFDLFERGEAESAKPGVGLGLAICKAIMEAHGGRIDAANRPGGGACVILRLPLGNPPAFEDEAEHD</sequence>
<dbReference type="AlphaFoldDB" id="A0A1I4V5S0"/>
<dbReference type="GO" id="GO:0005524">
    <property type="term" value="F:ATP binding"/>
    <property type="evidence" value="ECO:0007669"/>
    <property type="project" value="UniProtKB-KW"/>
</dbReference>
<dbReference type="InterPro" id="IPR025201">
    <property type="entry name" value="KdpD_TM"/>
</dbReference>
<dbReference type="InterPro" id="IPR029016">
    <property type="entry name" value="GAF-like_dom_sf"/>
</dbReference>
<protein>
    <recommendedName>
        <fullName evidence="3">histidine kinase</fullName>
        <ecNumber evidence="3">2.7.13.3</ecNumber>
    </recommendedName>
</protein>
<dbReference type="Pfam" id="PF13493">
    <property type="entry name" value="DUF4118"/>
    <property type="match status" value="1"/>
</dbReference>
<evidence type="ECO:0000256" key="2">
    <source>
        <dbReference type="ARBA" id="ARBA00004141"/>
    </source>
</evidence>
<dbReference type="SUPFAM" id="SSF47384">
    <property type="entry name" value="Homodimeric domain of signal transducing histidine kinase"/>
    <property type="match status" value="1"/>
</dbReference>
<dbReference type="Gene3D" id="1.20.120.620">
    <property type="entry name" value="Backbone structure of the membrane domain of e. Coli histidine kinase receptor kdpd"/>
    <property type="match status" value="1"/>
</dbReference>
<keyword evidence="5" id="KW-0808">Transferase</keyword>
<dbReference type="InterPro" id="IPR003661">
    <property type="entry name" value="HisK_dim/P_dom"/>
</dbReference>
<dbReference type="InterPro" id="IPR036890">
    <property type="entry name" value="HATPase_C_sf"/>
</dbReference>
<evidence type="ECO:0000256" key="1">
    <source>
        <dbReference type="ARBA" id="ARBA00000085"/>
    </source>
</evidence>
<keyword evidence="8 15" id="KW-0418">Kinase</keyword>
<dbReference type="InterPro" id="IPR036097">
    <property type="entry name" value="HisK_dim/P_sf"/>
</dbReference>
<evidence type="ECO:0000256" key="4">
    <source>
        <dbReference type="ARBA" id="ARBA00022553"/>
    </source>
</evidence>
<evidence type="ECO:0000256" key="7">
    <source>
        <dbReference type="ARBA" id="ARBA00022741"/>
    </source>
</evidence>
<feature type="transmembrane region" description="Helical" evidence="13">
    <location>
        <begin position="59"/>
        <end position="75"/>
    </location>
</feature>
<dbReference type="InterPro" id="IPR005467">
    <property type="entry name" value="His_kinase_dom"/>
</dbReference>
<evidence type="ECO:0000256" key="8">
    <source>
        <dbReference type="ARBA" id="ARBA00022777"/>
    </source>
</evidence>
<evidence type="ECO:0000256" key="6">
    <source>
        <dbReference type="ARBA" id="ARBA00022692"/>
    </source>
</evidence>
<dbReference type="PANTHER" id="PTHR45569">
    <property type="entry name" value="SENSOR PROTEIN KDPD"/>
    <property type="match status" value="1"/>
</dbReference>
<dbReference type="Gene3D" id="3.30.450.40">
    <property type="match status" value="1"/>
</dbReference>
<dbReference type="Pfam" id="PF02518">
    <property type="entry name" value="HATPase_c"/>
    <property type="match status" value="1"/>
</dbReference>
<organism evidence="15 16">
    <name type="scientific">Formivibrio citricus</name>
    <dbReference type="NCBI Taxonomy" id="83765"/>
    <lineage>
        <taxon>Bacteria</taxon>
        <taxon>Pseudomonadati</taxon>
        <taxon>Pseudomonadota</taxon>
        <taxon>Betaproteobacteria</taxon>
        <taxon>Neisseriales</taxon>
        <taxon>Chitinibacteraceae</taxon>
        <taxon>Formivibrio</taxon>
    </lineage>
</organism>
<dbReference type="FunFam" id="3.30.565.10:FF:000042">
    <property type="entry name" value="Two-component sensor histidine kinase KdpD"/>
    <property type="match status" value="1"/>
</dbReference>
<proteinExistence type="predicted"/>
<keyword evidence="9" id="KW-0067">ATP-binding</keyword>
<feature type="transmembrane region" description="Helical" evidence="13">
    <location>
        <begin position="36"/>
        <end position="52"/>
    </location>
</feature>
<keyword evidence="12 13" id="KW-0472">Membrane</keyword>
<name>A0A1I4V5S0_9NEIS</name>
<evidence type="ECO:0000256" key="12">
    <source>
        <dbReference type="ARBA" id="ARBA00023136"/>
    </source>
</evidence>
<dbReference type="SMART" id="SM00388">
    <property type="entry name" value="HisKA"/>
    <property type="match status" value="1"/>
</dbReference>
<evidence type="ECO:0000256" key="9">
    <source>
        <dbReference type="ARBA" id="ARBA00022840"/>
    </source>
</evidence>
<evidence type="ECO:0000259" key="14">
    <source>
        <dbReference type="PROSITE" id="PS50109"/>
    </source>
</evidence>
<evidence type="ECO:0000313" key="15">
    <source>
        <dbReference type="EMBL" id="SFM96508.1"/>
    </source>
</evidence>
<dbReference type="Pfam" id="PF00512">
    <property type="entry name" value="HisKA"/>
    <property type="match status" value="1"/>
</dbReference>
<accession>A0A1I4V5S0</accession>
<keyword evidence="11" id="KW-0902">Two-component regulatory system</keyword>
<gene>
    <name evidence="15" type="ORF">SAMN05660284_00135</name>
</gene>
<feature type="domain" description="Histidine kinase" evidence="14">
    <location>
        <begin position="269"/>
        <end position="482"/>
    </location>
</feature>
<dbReference type="EC" id="2.7.13.3" evidence="3"/>
<dbReference type="Gene3D" id="1.10.287.130">
    <property type="match status" value="1"/>
</dbReference>
<evidence type="ECO:0000256" key="10">
    <source>
        <dbReference type="ARBA" id="ARBA00022989"/>
    </source>
</evidence>
<reference evidence="16" key="1">
    <citation type="submission" date="2016-10" db="EMBL/GenBank/DDBJ databases">
        <authorList>
            <person name="Varghese N."/>
            <person name="Submissions S."/>
        </authorList>
    </citation>
    <scope>NUCLEOTIDE SEQUENCE [LARGE SCALE GENOMIC DNA]</scope>
    <source>
        <strain evidence="16">DSM 6150</strain>
    </source>
</reference>
<dbReference type="RefSeq" id="WP_091189685.1">
    <property type="nucleotide sequence ID" value="NZ_FOVE01000001.1"/>
</dbReference>
<comment type="subcellular location">
    <subcellularLocation>
        <location evidence="2">Membrane</location>
        <topology evidence="2">Multi-pass membrane protein</topology>
    </subcellularLocation>
</comment>
<dbReference type="PROSITE" id="PS50109">
    <property type="entry name" value="HIS_KIN"/>
    <property type="match status" value="1"/>
</dbReference>
<evidence type="ECO:0000256" key="11">
    <source>
        <dbReference type="ARBA" id="ARBA00023012"/>
    </source>
</evidence>